<dbReference type="Gene3D" id="3.30.43.10">
    <property type="entry name" value="Uridine Diphospho-n-acetylenolpyruvylglucosamine Reductase, domain 2"/>
    <property type="match status" value="1"/>
</dbReference>
<gene>
    <name evidence="7" type="primary">DLD2_1</name>
    <name evidence="7" type="ORF">K7432_000409</name>
</gene>
<evidence type="ECO:0000256" key="4">
    <source>
        <dbReference type="ARBA" id="ARBA00022827"/>
    </source>
</evidence>
<dbReference type="InterPro" id="IPR016169">
    <property type="entry name" value="FAD-bd_PCMH_sub2"/>
</dbReference>
<dbReference type="GO" id="GO:0016491">
    <property type="term" value="F:oxidoreductase activity"/>
    <property type="evidence" value="ECO:0007669"/>
    <property type="project" value="UniProtKB-KW"/>
</dbReference>
<dbReference type="InterPro" id="IPR004113">
    <property type="entry name" value="FAD-bd_oxidored_4_C"/>
</dbReference>
<accession>A0ABR2X4S5</accession>
<proteinExistence type="inferred from homology"/>
<dbReference type="SUPFAM" id="SSF56176">
    <property type="entry name" value="FAD-binding/transporter-associated domain-like"/>
    <property type="match status" value="1"/>
</dbReference>
<keyword evidence="8" id="KW-1185">Reference proteome</keyword>
<dbReference type="Gene3D" id="3.30.70.2740">
    <property type="match status" value="1"/>
</dbReference>
<dbReference type="EC" id="1.1.99.40" evidence="7"/>
<evidence type="ECO:0000259" key="6">
    <source>
        <dbReference type="PROSITE" id="PS51387"/>
    </source>
</evidence>
<dbReference type="EMBL" id="JASJQH010000007">
    <property type="protein sequence ID" value="KAK9768726.1"/>
    <property type="molecule type" value="Genomic_DNA"/>
</dbReference>
<dbReference type="Gene3D" id="3.30.70.2190">
    <property type="match status" value="1"/>
</dbReference>
<keyword evidence="3" id="KW-0285">Flavoprotein</keyword>
<dbReference type="Gene3D" id="3.30.465.10">
    <property type="match status" value="1"/>
</dbReference>
<dbReference type="Proteomes" id="UP001479436">
    <property type="component" value="Unassembled WGS sequence"/>
</dbReference>
<evidence type="ECO:0000313" key="8">
    <source>
        <dbReference type="Proteomes" id="UP001479436"/>
    </source>
</evidence>
<evidence type="ECO:0000256" key="1">
    <source>
        <dbReference type="ARBA" id="ARBA00001974"/>
    </source>
</evidence>
<protein>
    <submittedName>
        <fullName evidence="7">D-lactate ferricytochrome c oxidoreductase</fullName>
        <ecNumber evidence="7">1.1.99.40</ecNumber>
    </submittedName>
</protein>
<dbReference type="InterPro" id="IPR016167">
    <property type="entry name" value="FAD-bd_PCMH_sub1"/>
</dbReference>
<evidence type="ECO:0000313" key="7">
    <source>
        <dbReference type="EMBL" id="KAK9768726.1"/>
    </source>
</evidence>
<dbReference type="PROSITE" id="PS51387">
    <property type="entry name" value="FAD_PCMH"/>
    <property type="match status" value="1"/>
</dbReference>
<dbReference type="InterPro" id="IPR006094">
    <property type="entry name" value="Oxid_FAD_bind_N"/>
</dbReference>
<dbReference type="Pfam" id="PF01565">
    <property type="entry name" value="FAD_binding_4"/>
    <property type="match status" value="1"/>
</dbReference>
<dbReference type="PANTHER" id="PTHR43716">
    <property type="entry name" value="D-2-HYDROXYGLUTARATE DEHYDROGENASE, MITOCHONDRIAL"/>
    <property type="match status" value="1"/>
</dbReference>
<comment type="cofactor">
    <cofactor evidence="1">
        <name>FAD</name>
        <dbReference type="ChEBI" id="CHEBI:57692"/>
    </cofactor>
</comment>
<dbReference type="InterPro" id="IPR036318">
    <property type="entry name" value="FAD-bd_PCMH-like_sf"/>
</dbReference>
<dbReference type="PANTHER" id="PTHR43716:SF1">
    <property type="entry name" value="D-2-HYDROXYGLUTARATE DEHYDROGENASE, MITOCHONDRIAL"/>
    <property type="match status" value="1"/>
</dbReference>
<dbReference type="InterPro" id="IPR016171">
    <property type="entry name" value="Vanillyl_alc_oxidase_C-sub2"/>
</dbReference>
<evidence type="ECO:0000256" key="2">
    <source>
        <dbReference type="ARBA" id="ARBA00008000"/>
    </source>
</evidence>
<evidence type="ECO:0000256" key="5">
    <source>
        <dbReference type="ARBA" id="ARBA00023002"/>
    </source>
</evidence>
<dbReference type="InterPro" id="IPR051264">
    <property type="entry name" value="FAD-oxidored/transferase_4"/>
</dbReference>
<dbReference type="SUPFAM" id="SSF55103">
    <property type="entry name" value="FAD-linked oxidases, C-terminal domain"/>
    <property type="match status" value="1"/>
</dbReference>
<evidence type="ECO:0000256" key="3">
    <source>
        <dbReference type="ARBA" id="ARBA00022630"/>
    </source>
</evidence>
<feature type="domain" description="FAD-binding PCMH-type" evidence="6">
    <location>
        <begin position="120"/>
        <end position="299"/>
    </location>
</feature>
<dbReference type="Pfam" id="PF02913">
    <property type="entry name" value="FAD-oxidase_C"/>
    <property type="match status" value="1"/>
</dbReference>
<dbReference type="InterPro" id="IPR016164">
    <property type="entry name" value="FAD-linked_Oxase-like_C"/>
</dbReference>
<dbReference type="Gene3D" id="1.10.45.10">
    <property type="entry name" value="Vanillyl-alcohol Oxidase, Chain A, domain 4"/>
    <property type="match status" value="1"/>
</dbReference>
<reference evidence="7 8" key="1">
    <citation type="submission" date="2023-04" db="EMBL/GenBank/DDBJ databases">
        <title>Genome of Basidiobolus ranarum AG-B5.</title>
        <authorList>
            <person name="Stajich J.E."/>
            <person name="Carter-House D."/>
            <person name="Gryganskyi A."/>
        </authorList>
    </citation>
    <scope>NUCLEOTIDE SEQUENCE [LARGE SCALE GENOMIC DNA]</scope>
    <source>
        <strain evidence="7 8">AG-B5</strain>
    </source>
</reference>
<keyword evidence="5 7" id="KW-0560">Oxidoreductase</keyword>
<organism evidence="7 8">
    <name type="scientific">Basidiobolus ranarum</name>
    <dbReference type="NCBI Taxonomy" id="34480"/>
    <lineage>
        <taxon>Eukaryota</taxon>
        <taxon>Fungi</taxon>
        <taxon>Fungi incertae sedis</taxon>
        <taxon>Zoopagomycota</taxon>
        <taxon>Entomophthoromycotina</taxon>
        <taxon>Basidiobolomycetes</taxon>
        <taxon>Basidiobolales</taxon>
        <taxon>Basidiobolaceae</taxon>
        <taxon>Basidiobolus</taxon>
    </lineage>
</organism>
<comment type="caution">
    <text evidence="7">The sequence shown here is derived from an EMBL/GenBank/DDBJ whole genome shotgun (WGS) entry which is preliminary data.</text>
</comment>
<keyword evidence="4" id="KW-0274">FAD</keyword>
<dbReference type="InterPro" id="IPR016166">
    <property type="entry name" value="FAD-bd_PCMH"/>
</dbReference>
<name>A0ABR2X4S5_9FUNG</name>
<comment type="similarity">
    <text evidence="2">Belongs to the FAD-binding oxidoreductase/transferase type 4 family.</text>
</comment>
<sequence length="563" mass="62622">MNLSKNSLNSQRFFSRFKASFIPNGIERRLSYTPYRILSSSYNTKATAIDCEADKLTYEVPFTSVSYPYYKRDPKFKKITPEDIHYFKSILPPEGVLVADGVQITEDDLTPYNQDWFKSYRGKSQVILKPYTTKQVSNIMRYCNTERLAIVPQGGNTGAVGGGVPIFDEIIVNTSNLNRIRKFDSLAGVILCDSGCVLEHLDNYLAERGYIVPLDLGSKGSCQIGGNVSTNAGGIRLLRYGALHENVLGLEAVLADGTIIDGLSTLRKDNTGYDVKQLFIGSEGTLGIVTGVSLLTPKRPKAVNVALVGLESYENVQSAFLRAKEDLSEVLSAFEFWDARSMYYGKALGSKKFRVPFEREYPFYVLVETSGSNSDHDSEKLGHLLEGLLEDNFVKDGVVAQDRTQYTNLWSIRESLGEACGAPVPIYKYDISLPVPVLYNIVEDLRQRLIECGMLGPHGPVSDVVGFGHIGDGNVHLTVFAKEFSPKVKSLIEPYVYEWTSQYQGSIAAEHGLGIKNSEYIGYSKTPAMVNMMRKIKRMLDPSGILNPYKVFHDISESQPTQQ</sequence>